<proteinExistence type="predicted"/>
<dbReference type="RefSeq" id="WP_048004775.1">
    <property type="nucleotide sequence ID" value="NZ_CP047095.1"/>
</dbReference>
<gene>
    <name evidence="1" type="ORF">AV649_17740</name>
</gene>
<sequence>MKRERMTRWGFFFVGLIIMAFGITLTIKGKDLGIGPWDVLHYGLFLNAGLSIGAWSIIAGIVILSFTGIMTKSIPKLGAFINMLLVGIFIDIFNYLLPDPSSLWIQAGVLCIGIIIMGIGIGIYVAAGLGAGPRDSLMLLIVDKTGWRVQWVRNGMELVVLIAGWLLGGPVGFGTIVIALGVGQVVGWSLPMSRNWVETTIARHREDATLAG</sequence>
<dbReference type="Pfam" id="PF19700">
    <property type="entry name" value="DUF6198"/>
    <property type="match status" value="1"/>
</dbReference>
<dbReference type="Proteomes" id="UP000076510">
    <property type="component" value="Unassembled WGS sequence"/>
</dbReference>
<evidence type="ECO:0000313" key="2">
    <source>
        <dbReference type="Proteomes" id="UP000076510"/>
    </source>
</evidence>
<dbReference type="OrthoDB" id="154912at2"/>
<dbReference type="AlphaFoldDB" id="A0A0J5SVN8"/>
<dbReference type="PANTHER" id="PTHR40078:SF1">
    <property type="entry name" value="INTEGRAL MEMBRANE PROTEIN"/>
    <property type="match status" value="1"/>
</dbReference>
<protein>
    <submittedName>
        <fullName evidence="1">Uncharacterized protein</fullName>
    </submittedName>
</protein>
<dbReference type="PANTHER" id="PTHR40078">
    <property type="entry name" value="INTEGRAL MEMBRANE PROTEIN-RELATED"/>
    <property type="match status" value="1"/>
</dbReference>
<evidence type="ECO:0000313" key="1">
    <source>
        <dbReference type="EMBL" id="KZE50556.1"/>
    </source>
</evidence>
<organism evidence="1 2">
    <name type="scientific">Rossellomorea marisflavi</name>
    <dbReference type="NCBI Taxonomy" id="189381"/>
    <lineage>
        <taxon>Bacteria</taxon>
        <taxon>Bacillati</taxon>
        <taxon>Bacillota</taxon>
        <taxon>Bacilli</taxon>
        <taxon>Bacillales</taxon>
        <taxon>Bacillaceae</taxon>
        <taxon>Rossellomorea</taxon>
    </lineage>
</organism>
<dbReference type="PATRIC" id="fig|189381.10.peg.2233"/>
<accession>A0A0J5SVN8</accession>
<dbReference type="InterPro" id="IPR038750">
    <property type="entry name" value="YczE/YyaS-like"/>
</dbReference>
<dbReference type="EMBL" id="LQQY01000010">
    <property type="protein sequence ID" value="KZE50556.1"/>
    <property type="molecule type" value="Genomic_DNA"/>
</dbReference>
<comment type="caution">
    <text evidence="1">The sequence shown here is derived from an EMBL/GenBank/DDBJ whole genome shotgun (WGS) entry which is preliminary data.</text>
</comment>
<reference evidence="2" key="1">
    <citation type="submission" date="2016-01" db="EMBL/GenBank/DDBJ databases">
        <title>Whole genome sequencing of Bhargavaea cecembensis T14.</title>
        <authorList>
            <person name="Hong K.W."/>
        </authorList>
    </citation>
    <scope>NUCLEOTIDE SEQUENCE [LARGE SCALE GENOMIC DNA]</scope>
    <source>
        <strain evidence="2">M19</strain>
    </source>
</reference>
<name>A0A0J5SVN8_9BACI</name>